<dbReference type="Proteomes" id="UP000266841">
    <property type="component" value="Unassembled WGS sequence"/>
</dbReference>
<reference evidence="2 3" key="1">
    <citation type="journal article" date="2012" name="Genome Biol.">
        <title>Genome and low-iron response of an oceanic diatom adapted to chronic iron limitation.</title>
        <authorList>
            <person name="Lommer M."/>
            <person name="Specht M."/>
            <person name="Roy A.S."/>
            <person name="Kraemer L."/>
            <person name="Andreson R."/>
            <person name="Gutowska M.A."/>
            <person name="Wolf J."/>
            <person name="Bergner S.V."/>
            <person name="Schilhabel M.B."/>
            <person name="Klostermeier U.C."/>
            <person name="Beiko R.G."/>
            <person name="Rosenstiel P."/>
            <person name="Hippler M."/>
            <person name="Laroche J."/>
        </authorList>
    </citation>
    <scope>NUCLEOTIDE SEQUENCE [LARGE SCALE GENOMIC DNA]</scope>
    <source>
        <strain evidence="2 3">CCMP1005</strain>
    </source>
</reference>
<keyword evidence="3" id="KW-1185">Reference proteome</keyword>
<evidence type="ECO:0000256" key="1">
    <source>
        <dbReference type="SAM" id="MobiDB-lite"/>
    </source>
</evidence>
<evidence type="ECO:0000313" key="2">
    <source>
        <dbReference type="EMBL" id="EJK54395.1"/>
    </source>
</evidence>
<organism evidence="2 3">
    <name type="scientific">Thalassiosira oceanica</name>
    <name type="common">Marine diatom</name>
    <dbReference type="NCBI Taxonomy" id="159749"/>
    <lineage>
        <taxon>Eukaryota</taxon>
        <taxon>Sar</taxon>
        <taxon>Stramenopiles</taxon>
        <taxon>Ochrophyta</taxon>
        <taxon>Bacillariophyta</taxon>
        <taxon>Coscinodiscophyceae</taxon>
        <taxon>Thalassiosirophycidae</taxon>
        <taxon>Thalassiosirales</taxon>
        <taxon>Thalassiosiraceae</taxon>
        <taxon>Thalassiosira</taxon>
    </lineage>
</organism>
<protein>
    <submittedName>
        <fullName evidence="2">Uncharacterized protein</fullName>
    </submittedName>
</protein>
<proteinExistence type="predicted"/>
<name>K0RMN3_THAOC</name>
<sequence length="77" mass="8072">HPHLGQINPSGMPPIKCTPIDGAQASLEQGSSRGGHVARTGSGLEQSLSRWPDALRQTAASLLCRRGREGVQLCSSP</sequence>
<evidence type="ECO:0000313" key="3">
    <source>
        <dbReference type="Proteomes" id="UP000266841"/>
    </source>
</evidence>
<feature type="non-terminal residue" evidence="2">
    <location>
        <position position="1"/>
    </location>
</feature>
<dbReference type="EMBL" id="AGNL01035874">
    <property type="protein sequence ID" value="EJK54395.1"/>
    <property type="molecule type" value="Genomic_DNA"/>
</dbReference>
<dbReference type="AlphaFoldDB" id="K0RMN3"/>
<gene>
    <name evidence="2" type="ORF">THAOC_25981</name>
</gene>
<accession>K0RMN3</accession>
<comment type="caution">
    <text evidence="2">The sequence shown here is derived from an EMBL/GenBank/DDBJ whole genome shotgun (WGS) entry which is preliminary data.</text>
</comment>
<feature type="region of interest" description="Disordered" evidence="1">
    <location>
        <begin position="27"/>
        <end position="46"/>
    </location>
</feature>